<dbReference type="RefSeq" id="WP_207857832.1">
    <property type="nucleotide sequence ID" value="NZ_JAFREP010000005.1"/>
</dbReference>
<dbReference type="SUPFAM" id="SSF53383">
    <property type="entry name" value="PLP-dependent transferases"/>
    <property type="match status" value="1"/>
</dbReference>
<evidence type="ECO:0000256" key="3">
    <source>
        <dbReference type="ARBA" id="ARBA00022898"/>
    </source>
</evidence>
<evidence type="ECO:0000313" key="6">
    <source>
        <dbReference type="Proteomes" id="UP000664417"/>
    </source>
</evidence>
<name>A0A8J7U3C4_9BACT</name>
<protein>
    <submittedName>
        <fullName evidence="5">8-amino-7-oxononanoate synthase</fullName>
    </submittedName>
</protein>
<dbReference type="AlphaFoldDB" id="A0A8J7U3C4"/>
<dbReference type="Gene3D" id="3.40.640.10">
    <property type="entry name" value="Type I PLP-dependent aspartate aminotransferase-like (Major domain)"/>
    <property type="match status" value="1"/>
</dbReference>
<reference evidence="5" key="1">
    <citation type="submission" date="2021-03" db="EMBL/GenBank/DDBJ databases">
        <authorList>
            <person name="Wang G."/>
        </authorList>
    </citation>
    <scope>NUCLEOTIDE SEQUENCE</scope>
    <source>
        <strain evidence="5">KCTC 12899</strain>
    </source>
</reference>
<dbReference type="PANTHER" id="PTHR13693">
    <property type="entry name" value="CLASS II AMINOTRANSFERASE/8-AMINO-7-OXONONANOATE SYNTHASE"/>
    <property type="match status" value="1"/>
</dbReference>
<dbReference type="InterPro" id="IPR015422">
    <property type="entry name" value="PyrdxlP-dep_Trfase_small"/>
</dbReference>
<dbReference type="InterPro" id="IPR015424">
    <property type="entry name" value="PyrdxlP-dep_Trfase"/>
</dbReference>
<evidence type="ECO:0000259" key="4">
    <source>
        <dbReference type="Pfam" id="PF00155"/>
    </source>
</evidence>
<comment type="cofactor">
    <cofactor evidence="1">
        <name>pyridoxal 5'-phosphate</name>
        <dbReference type="ChEBI" id="CHEBI:597326"/>
    </cofactor>
</comment>
<organism evidence="5 6">
    <name type="scientific">Acanthopleuribacter pedis</name>
    <dbReference type="NCBI Taxonomy" id="442870"/>
    <lineage>
        <taxon>Bacteria</taxon>
        <taxon>Pseudomonadati</taxon>
        <taxon>Acidobacteriota</taxon>
        <taxon>Holophagae</taxon>
        <taxon>Acanthopleuribacterales</taxon>
        <taxon>Acanthopleuribacteraceae</taxon>
        <taxon>Acanthopleuribacter</taxon>
    </lineage>
</organism>
<keyword evidence="6" id="KW-1185">Reference proteome</keyword>
<dbReference type="InterPro" id="IPR015421">
    <property type="entry name" value="PyrdxlP-dep_Trfase_major"/>
</dbReference>
<keyword evidence="2" id="KW-0808">Transferase</keyword>
<proteinExistence type="predicted"/>
<dbReference type="GO" id="GO:0030170">
    <property type="term" value="F:pyridoxal phosphate binding"/>
    <property type="evidence" value="ECO:0007669"/>
    <property type="project" value="InterPro"/>
</dbReference>
<keyword evidence="3" id="KW-0663">Pyridoxal phosphate</keyword>
<dbReference type="Proteomes" id="UP000664417">
    <property type="component" value="Unassembled WGS sequence"/>
</dbReference>
<dbReference type="EMBL" id="JAFREP010000005">
    <property type="protein sequence ID" value="MBO1318193.1"/>
    <property type="molecule type" value="Genomic_DNA"/>
</dbReference>
<dbReference type="PANTHER" id="PTHR13693:SF100">
    <property type="entry name" value="8-AMINO-7-OXONONANOATE SYNTHASE"/>
    <property type="match status" value="1"/>
</dbReference>
<dbReference type="Pfam" id="PF00155">
    <property type="entry name" value="Aminotran_1_2"/>
    <property type="match status" value="1"/>
</dbReference>
<dbReference type="Gene3D" id="3.90.1150.10">
    <property type="entry name" value="Aspartate Aminotransferase, domain 1"/>
    <property type="match status" value="1"/>
</dbReference>
<evidence type="ECO:0000256" key="1">
    <source>
        <dbReference type="ARBA" id="ARBA00001933"/>
    </source>
</evidence>
<dbReference type="GO" id="GO:0009102">
    <property type="term" value="P:biotin biosynthetic process"/>
    <property type="evidence" value="ECO:0007669"/>
    <property type="project" value="TreeGrafter"/>
</dbReference>
<dbReference type="GO" id="GO:0008710">
    <property type="term" value="F:8-amino-7-oxononanoate synthase activity"/>
    <property type="evidence" value="ECO:0007669"/>
    <property type="project" value="TreeGrafter"/>
</dbReference>
<feature type="domain" description="Aminotransferase class I/classII large" evidence="4">
    <location>
        <begin position="47"/>
        <end position="388"/>
    </location>
</feature>
<dbReference type="InterPro" id="IPR050087">
    <property type="entry name" value="AON_synthase_class-II"/>
</dbReference>
<comment type="caution">
    <text evidence="5">The sequence shown here is derived from an EMBL/GenBank/DDBJ whole genome shotgun (WGS) entry which is preliminary data.</text>
</comment>
<evidence type="ECO:0000313" key="5">
    <source>
        <dbReference type="EMBL" id="MBO1318193.1"/>
    </source>
</evidence>
<sequence length="400" mass="43735">MSTFKTDPPDVAQWQARHRTFDQTLARGEERLAAKGRLRALRQPAGLDLSSNDYLGLAEHPWIRQRLQAALADGIPLGSGGSRLLRGNTAHHEAAERAVADFAGAPAALMFNSGYDANVGVITTLTGAGDRLFADELVHASMIDGMRQTKAVRHNFRHNDMAHLRELLARDAAEHMGRSGTRFILIESVYSMDGDVAPLQEIVALAEQYEAFLIVDEAHATGVFGPQGRGLCAAQGMGHVPLVTLHTCGKAWSSFGAFVTCSEAVKQRLINRCRNFIFTTAMPPLTAVHHLAVLDVLQHESWRAEKVLALAQRFRDHMHGRLDMGQSVTQIVPVILGTDQRACFFAESLQAGGYDIRAIRPPTVPRGSARLRLAFNAKLDEADVDRLAALMGKLLLQVTD</sequence>
<dbReference type="InterPro" id="IPR004839">
    <property type="entry name" value="Aminotransferase_I/II_large"/>
</dbReference>
<accession>A0A8J7U3C4</accession>
<gene>
    <name evidence="5" type="ORF">J3U88_06990</name>
</gene>
<evidence type="ECO:0000256" key="2">
    <source>
        <dbReference type="ARBA" id="ARBA00022679"/>
    </source>
</evidence>